<dbReference type="SUPFAM" id="SSF53927">
    <property type="entry name" value="Cytidine deaminase-like"/>
    <property type="match status" value="1"/>
</dbReference>
<organism evidence="1 2">
    <name type="scientific">Actinoalloteichus fjordicus</name>
    <dbReference type="NCBI Taxonomy" id="1612552"/>
    <lineage>
        <taxon>Bacteria</taxon>
        <taxon>Bacillati</taxon>
        <taxon>Actinomycetota</taxon>
        <taxon>Actinomycetes</taxon>
        <taxon>Pseudonocardiales</taxon>
        <taxon>Pseudonocardiaceae</taxon>
        <taxon>Actinoalloteichus</taxon>
    </lineage>
</organism>
<dbReference type="RefSeq" id="WP_232237427.1">
    <property type="nucleotide sequence ID" value="NZ_CP016076.1"/>
</dbReference>
<gene>
    <name evidence="1" type="ORF">UA74_24480</name>
</gene>
<reference evidence="2" key="1">
    <citation type="submission" date="2016-06" db="EMBL/GenBank/DDBJ databases">
        <title>Complete genome sequence of Actinoalloteichus fjordicus DSM 46855 (=ADI127-17), type strain of the new species Actinoalloteichus fjordicus.</title>
        <authorList>
            <person name="Ruckert C."/>
            <person name="Nouioui I."/>
            <person name="Willmese J."/>
            <person name="van Wezel G."/>
            <person name="Klenk H.-P."/>
            <person name="Kalinowski J."/>
            <person name="Zotchev S.B."/>
        </authorList>
    </citation>
    <scope>NUCLEOTIDE SEQUENCE [LARGE SCALE GENOMIC DNA]</scope>
    <source>
        <strain evidence="2">ADI127-7</strain>
    </source>
</reference>
<sequence>MAESAKGAVEPAASSAEAVVLDGEDQKIITLARASRARIGAAEGAAVRDTDGRTYSACTVALPSLSLTALQAAVAAAVASGATGLEAAAVVTESPAVDEASAAAVRDLSPNAPVFRADASGRLLDTLR</sequence>
<keyword evidence="2" id="KW-1185">Reference proteome</keyword>
<name>A0AAC9PUB4_9PSEU</name>
<accession>A0AAC9PUB4</accession>
<dbReference type="GO" id="GO:0003824">
    <property type="term" value="F:catalytic activity"/>
    <property type="evidence" value="ECO:0007669"/>
    <property type="project" value="InterPro"/>
</dbReference>
<evidence type="ECO:0000313" key="1">
    <source>
        <dbReference type="EMBL" id="APU16910.1"/>
    </source>
</evidence>
<dbReference type="KEGG" id="acad:UA74_24480"/>
<dbReference type="EMBL" id="CP016076">
    <property type="protein sequence ID" value="APU16910.1"/>
    <property type="molecule type" value="Genomic_DNA"/>
</dbReference>
<protein>
    <recommendedName>
        <fullName evidence="3">Cytidine deaminase</fullName>
    </recommendedName>
</protein>
<dbReference type="InterPro" id="IPR016193">
    <property type="entry name" value="Cytidine_deaminase-like"/>
</dbReference>
<proteinExistence type="predicted"/>
<dbReference type="Gene3D" id="3.40.140.10">
    <property type="entry name" value="Cytidine Deaminase, domain 2"/>
    <property type="match status" value="1"/>
</dbReference>
<dbReference type="AlphaFoldDB" id="A0AAC9PUB4"/>
<evidence type="ECO:0008006" key="3">
    <source>
        <dbReference type="Google" id="ProtNLM"/>
    </source>
</evidence>
<dbReference type="Proteomes" id="UP000185511">
    <property type="component" value="Chromosome"/>
</dbReference>
<evidence type="ECO:0000313" key="2">
    <source>
        <dbReference type="Proteomes" id="UP000185511"/>
    </source>
</evidence>